<evidence type="ECO:0000313" key="3">
    <source>
        <dbReference type="EMBL" id="MBO2007067.1"/>
    </source>
</evidence>
<dbReference type="InterPro" id="IPR021104">
    <property type="entry name" value="KfrA_DNA-bd_N"/>
</dbReference>
<protein>
    <submittedName>
        <fullName evidence="3">DNA-binding protein</fullName>
    </submittedName>
</protein>
<dbReference type="GO" id="GO:0003677">
    <property type="term" value="F:DNA binding"/>
    <property type="evidence" value="ECO:0007669"/>
    <property type="project" value="UniProtKB-KW"/>
</dbReference>
<keyword evidence="3" id="KW-0238">DNA-binding</keyword>
<feature type="compositionally biased region" description="Basic residues" evidence="1">
    <location>
        <begin position="184"/>
        <end position="205"/>
    </location>
</feature>
<sequence length="212" mass="22222">MAREGITFEQVAAAADALVGEGQQPTIRAIRERLGTGSPNTVHKHLTARREARPVAAAAAPELPQALTAAIAAEIERAAAQARAEIEGRLVQARGEAVELAAAGEVIEAERDALAEQVAELTRERDTLAGKAEQQAADLADRAAHRARATGRRIGAGGAGHGPPQDRGTGRTADRAGRRDRAPTRRAGRCAAGPHRRRTAGRRAGRQTGGMR</sequence>
<reference evidence="3" key="1">
    <citation type="submission" date="2021-03" db="EMBL/GenBank/DDBJ databases">
        <title>Molecular epidemiology and mechanisms of colistin and carbapenem resistance in Enterobacteriaceae from clinical isolates, the environment and porcine samples in Pretoria, South Africa.</title>
        <authorList>
            <person name="Bogoshi D."/>
            <person name="Mbelle N.M."/>
            <person name="Naidoo V."/>
            <person name="Osei Sekyere J."/>
        </authorList>
    </citation>
    <scope>NUCLEOTIDE SEQUENCE</scope>
    <source>
        <strain evidence="3">C080</strain>
    </source>
</reference>
<dbReference type="Pfam" id="PF11740">
    <property type="entry name" value="KfrA_N"/>
    <property type="match status" value="1"/>
</dbReference>
<evidence type="ECO:0000259" key="2">
    <source>
        <dbReference type="Pfam" id="PF11740"/>
    </source>
</evidence>
<proteinExistence type="predicted"/>
<feature type="domain" description="KfrA N-terminal DNA-binding" evidence="2">
    <location>
        <begin position="7"/>
        <end position="124"/>
    </location>
</feature>
<feature type="region of interest" description="Disordered" evidence="1">
    <location>
        <begin position="126"/>
        <end position="212"/>
    </location>
</feature>
<feature type="compositionally biased region" description="Basic and acidic residues" evidence="1">
    <location>
        <begin position="168"/>
        <end position="183"/>
    </location>
</feature>
<comment type="caution">
    <text evidence="3">The sequence shown here is derived from an EMBL/GenBank/DDBJ whole genome shotgun (WGS) entry which is preliminary data.</text>
</comment>
<evidence type="ECO:0000256" key="1">
    <source>
        <dbReference type="SAM" id="MobiDB-lite"/>
    </source>
</evidence>
<name>A0A939NQ58_SERMA</name>
<dbReference type="AlphaFoldDB" id="A0A939NQ58"/>
<gene>
    <name evidence="3" type="ORF">J4732_15265</name>
</gene>
<organism evidence="3">
    <name type="scientific">Serratia marcescens</name>
    <dbReference type="NCBI Taxonomy" id="615"/>
    <lineage>
        <taxon>Bacteria</taxon>
        <taxon>Pseudomonadati</taxon>
        <taxon>Pseudomonadota</taxon>
        <taxon>Gammaproteobacteria</taxon>
        <taxon>Enterobacterales</taxon>
        <taxon>Yersiniaceae</taxon>
        <taxon>Serratia</taxon>
    </lineage>
</organism>
<dbReference type="EMBL" id="JAGETR010000097">
    <property type="protein sequence ID" value="MBO2007067.1"/>
    <property type="molecule type" value="Genomic_DNA"/>
</dbReference>
<accession>A0A939NQ58</accession>